<protein>
    <submittedName>
        <fullName evidence="6">ABC transporter substrate-binding protein</fullName>
    </submittedName>
</protein>
<feature type="chain" id="PRO_5016820761" evidence="4">
    <location>
        <begin position="26"/>
        <end position="382"/>
    </location>
</feature>
<keyword evidence="2 4" id="KW-0732">Signal</keyword>
<dbReference type="Gene3D" id="3.40.50.2300">
    <property type="match status" value="2"/>
</dbReference>
<dbReference type="InterPro" id="IPR028081">
    <property type="entry name" value="Leu-bd"/>
</dbReference>
<dbReference type="Proteomes" id="UP000263993">
    <property type="component" value="Unassembled WGS sequence"/>
</dbReference>
<gene>
    <name evidence="6" type="ORF">DXH78_15485</name>
</gene>
<dbReference type="AlphaFoldDB" id="A0A371B342"/>
<dbReference type="RefSeq" id="WP_115518127.1">
    <property type="nucleotide sequence ID" value="NZ_QRGO01000002.1"/>
</dbReference>
<dbReference type="GO" id="GO:0006865">
    <property type="term" value="P:amino acid transport"/>
    <property type="evidence" value="ECO:0007669"/>
    <property type="project" value="UniProtKB-KW"/>
</dbReference>
<accession>A0A371B342</accession>
<dbReference type="InterPro" id="IPR028082">
    <property type="entry name" value="Peripla_BP_I"/>
</dbReference>
<comment type="similarity">
    <text evidence="1">Belongs to the leucine-binding protein family.</text>
</comment>
<keyword evidence="3" id="KW-0029">Amino-acid transport</keyword>
<dbReference type="InterPro" id="IPR051010">
    <property type="entry name" value="BCAA_transport"/>
</dbReference>
<comment type="caution">
    <text evidence="6">The sequence shown here is derived from an EMBL/GenBank/DDBJ whole genome shotgun (WGS) entry which is preliminary data.</text>
</comment>
<keyword evidence="3" id="KW-0813">Transport</keyword>
<sequence>MIKSLVRTSARVAFLVMLAGSVAVAQEEIVVGAALPITGPFAGAGLQTLQGLQLAEHDINTAGGINGKKIRFQTEDTQVSNSVAINAFLKLDQAKLPFIFLSSFTVQNLATEPEVKKAKVAVMYGGGGVTIGEQNNPYMFRLRANDALRAAATAEAAMGVLKKKKIAIINVQDQFGNAIAELLRKKIVERGGEVVATETHNIRDTDFAPQLQKVKNSGAEALVVFGYIRDQALIIKQRRALGLTGIPMVSVTSVNEDSMLSLIALEDLENVIGVADAVFGEANPNGPKSVKFVDDFTARFKVPPDGFGSVYYDGAMMVAEALKKVGPDREKIRAYLAGLQNYKGVTGTFGAGANGDMLHAVSIVEFIPGKKAVRVVKNVTDK</sequence>
<dbReference type="SUPFAM" id="SSF53822">
    <property type="entry name" value="Periplasmic binding protein-like I"/>
    <property type="match status" value="1"/>
</dbReference>
<evidence type="ECO:0000256" key="2">
    <source>
        <dbReference type="ARBA" id="ARBA00022729"/>
    </source>
</evidence>
<name>A0A371B342_9BRAD</name>
<dbReference type="Pfam" id="PF13458">
    <property type="entry name" value="Peripla_BP_6"/>
    <property type="match status" value="1"/>
</dbReference>
<organism evidence="6 7">
    <name type="scientific">Undibacter mobilis</name>
    <dbReference type="NCBI Taxonomy" id="2292256"/>
    <lineage>
        <taxon>Bacteria</taxon>
        <taxon>Pseudomonadati</taxon>
        <taxon>Pseudomonadota</taxon>
        <taxon>Alphaproteobacteria</taxon>
        <taxon>Hyphomicrobiales</taxon>
        <taxon>Nitrobacteraceae</taxon>
        <taxon>Undibacter</taxon>
    </lineage>
</organism>
<evidence type="ECO:0000259" key="5">
    <source>
        <dbReference type="Pfam" id="PF13458"/>
    </source>
</evidence>
<keyword evidence="7" id="KW-1185">Reference proteome</keyword>
<dbReference type="PANTHER" id="PTHR30483:SF6">
    <property type="entry name" value="PERIPLASMIC BINDING PROTEIN OF ABC TRANSPORTER FOR NATURAL AMINO ACIDS"/>
    <property type="match status" value="1"/>
</dbReference>
<evidence type="ECO:0000256" key="3">
    <source>
        <dbReference type="ARBA" id="ARBA00022970"/>
    </source>
</evidence>
<proteinExistence type="inferred from homology"/>
<dbReference type="PANTHER" id="PTHR30483">
    <property type="entry name" value="LEUCINE-SPECIFIC-BINDING PROTEIN"/>
    <property type="match status" value="1"/>
</dbReference>
<feature type="signal peptide" evidence="4">
    <location>
        <begin position="1"/>
        <end position="25"/>
    </location>
</feature>
<feature type="domain" description="Leucine-binding protein" evidence="5">
    <location>
        <begin position="28"/>
        <end position="366"/>
    </location>
</feature>
<evidence type="ECO:0000313" key="7">
    <source>
        <dbReference type="Proteomes" id="UP000263993"/>
    </source>
</evidence>
<reference evidence="7" key="1">
    <citation type="submission" date="2018-08" db="EMBL/GenBank/DDBJ databases">
        <authorList>
            <person name="Kim S.-J."/>
            <person name="Jung G.-Y."/>
        </authorList>
    </citation>
    <scope>NUCLEOTIDE SEQUENCE [LARGE SCALE GENOMIC DNA]</scope>
    <source>
        <strain evidence="7">GY_H</strain>
    </source>
</reference>
<evidence type="ECO:0000313" key="6">
    <source>
        <dbReference type="EMBL" id="RDV02006.1"/>
    </source>
</evidence>
<dbReference type="EMBL" id="QRGO01000002">
    <property type="protein sequence ID" value="RDV02006.1"/>
    <property type="molecule type" value="Genomic_DNA"/>
</dbReference>
<evidence type="ECO:0000256" key="1">
    <source>
        <dbReference type="ARBA" id="ARBA00010062"/>
    </source>
</evidence>
<dbReference type="OrthoDB" id="9768099at2"/>
<evidence type="ECO:0000256" key="4">
    <source>
        <dbReference type="SAM" id="SignalP"/>
    </source>
</evidence>